<comment type="similarity">
    <text evidence="1">Belongs to the peptidase C40 family.</text>
</comment>
<reference evidence="7 8" key="1">
    <citation type="submission" date="2016-04" db="EMBL/GenBank/DDBJ databases">
        <title>Complete genome sequence and analysis of deep-sea sediment isolate, Amycolatopsis sp. WP1.</title>
        <authorList>
            <person name="Wang H."/>
            <person name="Chen S."/>
            <person name="Wu Q."/>
        </authorList>
    </citation>
    <scope>NUCLEOTIDE SEQUENCE [LARGE SCALE GENOMIC DNA]</scope>
    <source>
        <strain evidence="7 8">WP1</strain>
    </source>
</reference>
<dbReference type="PANTHER" id="PTHR47053:SF1">
    <property type="entry name" value="MUREIN DD-ENDOPEPTIDASE MEPH-RELATED"/>
    <property type="match status" value="1"/>
</dbReference>
<evidence type="ECO:0000256" key="5">
    <source>
        <dbReference type="SAM" id="SignalP"/>
    </source>
</evidence>
<dbReference type="InterPro" id="IPR000064">
    <property type="entry name" value="NLP_P60_dom"/>
</dbReference>
<evidence type="ECO:0000256" key="2">
    <source>
        <dbReference type="ARBA" id="ARBA00022670"/>
    </source>
</evidence>
<dbReference type="SUPFAM" id="SSF54001">
    <property type="entry name" value="Cysteine proteinases"/>
    <property type="match status" value="1"/>
</dbReference>
<evidence type="ECO:0000256" key="1">
    <source>
        <dbReference type="ARBA" id="ARBA00007074"/>
    </source>
</evidence>
<gene>
    <name evidence="7" type="ORF">A4R43_15000</name>
</gene>
<feature type="signal peptide" evidence="5">
    <location>
        <begin position="1"/>
        <end position="25"/>
    </location>
</feature>
<dbReference type="PANTHER" id="PTHR47053">
    <property type="entry name" value="MUREIN DD-ENDOPEPTIDASE MEPH-RELATED"/>
    <property type="match status" value="1"/>
</dbReference>
<dbReference type="PROSITE" id="PS51935">
    <property type="entry name" value="NLPC_P60"/>
    <property type="match status" value="1"/>
</dbReference>
<dbReference type="GO" id="GO:0006508">
    <property type="term" value="P:proteolysis"/>
    <property type="evidence" value="ECO:0007669"/>
    <property type="project" value="UniProtKB-KW"/>
</dbReference>
<dbReference type="KEGG" id="aab:A4R43_15000"/>
<evidence type="ECO:0000256" key="4">
    <source>
        <dbReference type="ARBA" id="ARBA00022807"/>
    </source>
</evidence>
<evidence type="ECO:0000313" key="7">
    <source>
        <dbReference type="EMBL" id="AXB48507.1"/>
    </source>
</evidence>
<sequence length="319" mass="32781">MSKAATSITALAVVLILLISGSAIAVVQAIFGSSPSGMNCTPTGTASGAPAGYSPEQMSNAATIVAVGKQMGIPEQGWIIAIAAAIQESGLRNLHHGDRDSLGLFQQRPSMGWGTPEQVTTPSYAATKFFEHLHATPGWQHMSLTDAAQAVQGSGFPHAYAQHEPTARTIVAAVAGAHCAPGTGSCDDIQAPTAAAVIAINYACGQLGLPYVWGGNGPDAGHTGFDCSGLTKAAYNAAGITLPRTAHTQFHAGPHVPDDQPLLPGDLVFYGTPAKIHHVGLYLGNGKMINAPTFGQPVQIDNHRHPGDDYAGATRPANG</sequence>
<feature type="domain" description="NlpC/P60" evidence="6">
    <location>
        <begin position="193"/>
        <end position="319"/>
    </location>
</feature>
<dbReference type="InterPro" id="IPR038765">
    <property type="entry name" value="Papain-like_cys_pep_sf"/>
</dbReference>
<protein>
    <recommendedName>
        <fullName evidence="6">NlpC/P60 domain-containing protein</fullName>
    </recommendedName>
</protein>
<dbReference type="RefSeq" id="WP_113697612.1">
    <property type="nucleotide sequence ID" value="NZ_CP015163.1"/>
</dbReference>
<dbReference type="Gene3D" id="3.90.1720.10">
    <property type="entry name" value="endopeptidase domain like (from Nostoc punctiforme)"/>
    <property type="match status" value="1"/>
</dbReference>
<feature type="chain" id="PRO_5038851663" description="NlpC/P60 domain-containing protein" evidence="5">
    <location>
        <begin position="26"/>
        <end position="319"/>
    </location>
</feature>
<keyword evidence="5" id="KW-0732">Signal</keyword>
<dbReference type="Proteomes" id="UP000250434">
    <property type="component" value="Chromosome"/>
</dbReference>
<name>A0A344LKD3_9PSEU</name>
<proteinExistence type="inferred from homology"/>
<evidence type="ECO:0000256" key="3">
    <source>
        <dbReference type="ARBA" id="ARBA00022801"/>
    </source>
</evidence>
<dbReference type="OrthoDB" id="5496837at2"/>
<evidence type="ECO:0000259" key="6">
    <source>
        <dbReference type="PROSITE" id="PS51935"/>
    </source>
</evidence>
<accession>A0A344LKD3</accession>
<dbReference type="EMBL" id="CP015163">
    <property type="protein sequence ID" value="AXB48507.1"/>
    <property type="molecule type" value="Genomic_DNA"/>
</dbReference>
<keyword evidence="2" id="KW-0645">Protease</keyword>
<keyword evidence="8" id="KW-1185">Reference proteome</keyword>
<dbReference type="InterPro" id="IPR051202">
    <property type="entry name" value="Peptidase_C40"/>
</dbReference>
<dbReference type="AlphaFoldDB" id="A0A344LKD3"/>
<organism evidence="7 8">
    <name type="scientific">Amycolatopsis albispora</name>
    <dbReference type="NCBI Taxonomy" id="1804986"/>
    <lineage>
        <taxon>Bacteria</taxon>
        <taxon>Bacillati</taxon>
        <taxon>Actinomycetota</taxon>
        <taxon>Actinomycetes</taxon>
        <taxon>Pseudonocardiales</taxon>
        <taxon>Pseudonocardiaceae</taxon>
        <taxon>Amycolatopsis</taxon>
    </lineage>
</organism>
<dbReference type="GO" id="GO:0008234">
    <property type="term" value="F:cysteine-type peptidase activity"/>
    <property type="evidence" value="ECO:0007669"/>
    <property type="project" value="UniProtKB-KW"/>
</dbReference>
<dbReference type="Pfam" id="PF00877">
    <property type="entry name" value="NLPC_P60"/>
    <property type="match status" value="1"/>
</dbReference>
<evidence type="ECO:0000313" key="8">
    <source>
        <dbReference type="Proteomes" id="UP000250434"/>
    </source>
</evidence>
<keyword evidence="4" id="KW-0788">Thiol protease</keyword>
<keyword evidence="3" id="KW-0378">Hydrolase</keyword>